<organism evidence="1 2">
    <name type="scientific">Salinibacter ruber (strain M8)</name>
    <dbReference type="NCBI Taxonomy" id="761659"/>
    <lineage>
        <taxon>Bacteria</taxon>
        <taxon>Pseudomonadati</taxon>
        <taxon>Rhodothermota</taxon>
        <taxon>Rhodothermia</taxon>
        <taxon>Rhodothermales</taxon>
        <taxon>Salinibacteraceae</taxon>
        <taxon>Salinibacter</taxon>
    </lineage>
</organism>
<dbReference type="Gene3D" id="2.30.30.110">
    <property type="match status" value="1"/>
</dbReference>
<name>D5H6N4_SALRM</name>
<accession>D5H6N4</accession>
<evidence type="ECO:0000313" key="1">
    <source>
        <dbReference type="EMBL" id="CBH23689.1"/>
    </source>
</evidence>
<dbReference type="GO" id="GO:0003677">
    <property type="term" value="F:DNA binding"/>
    <property type="evidence" value="ECO:0007669"/>
    <property type="project" value="InterPro"/>
</dbReference>
<dbReference type="AlphaFoldDB" id="D5H6N4"/>
<reference evidence="1 2" key="1">
    <citation type="journal article" date="2010" name="ISME J.">
        <title>Fine-scale evolution: genomic, phenotypic and ecological differentiation in two coexisting Salinibacter ruber strains.</title>
        <authorList>
            <person name="Pena A."/>
            <person name="Teeling H."/>
            <person name="Huerta-Cepas J."/>
            <person name="Santos F."/>
            <person name="Yarza P."/>
            <person name="Brito-Echeverria J."/>
            <person name="Lucio M."/>
            <person name="Schmitt-Kopplin P."/>
            <person name="Meseguer I."/>
            <person name="Schenowitz C."/>
            <person name="Dossat C."/>
            <person name="Barbe V."/>
            <person name="Dopazo J."/>
            <person name="Rossello-Mora R."/>
            <person name="Schuler M."/>
            <person name="Glockner F.O."/>
            <person name="Amann R."/>
            <person name="Gabaldon T."/>
            <person name="Anton J."/>
        </authorList>
    </citation>
    <scope>NUCLEOTIDE SEQUENCE [LARGE SCALE GENOMIC DNA]</scope>
    <source>
        <strain evidence="1 2">M8</strain>
    </source>
</reference>
<dbReference type="HOGENOM" id="CLU_121823_6_1_10"/>
<dbReference type="Proteomes" id="UP000000933">
    <property type="component" value="Chromosome"/>
</dbReference>
<reference evidence="2" key="2">
    <citation type="submission" date="2010-04" db="EMBL/GenBank/DDBJ databases">
        <title>Genome sequence of Salinibacter ruber M8.</title>
        <authorList>
            <consortium name="Genoscope"/>
        </authorList>
    </citation>
    <scope>NUCLEOTIDE SEQUENCE [LARGE SCALE GENOMIC DNA]</scope>
    <source>
        <strain evidence="2">M8</strain>
    </source>
</reference>
<evidence type="ECO:0000313" key="2">
    <source>
        <dbReference type="Proteomes" id="UP000000933"/>
    </source>
</evidence>
<gene>
    <name evidence="1" type="ordered locus">SRM_00768</name>
</gene>
<dbReference type="RefSeq" id="WP_013061203.1">
    <property type="nucleotide sequence ID" value="NC_014032.1"/>
</dbReference>
<dbReference type="InterPro" id="IPR011067">
    <property type="entry name" value="Plasmid_toxin/cell-grow_inhib"/>
</dbReference>
<dbReference type="SUPFAM" id="SSF50118">
    <property type="entry name" value="Cell growth inhibitor/plasmid maintenance toxic component"/>
    <property type="match status" value="1"/>
</dbReference>
<sequence>MKESGQVVLFRFPLTDLAEGKLRPALLINEAPGPYDDWLICMVSSQLHQQIEGFDELIEEGDSDFQKSGLKKTSVVRISRLAVVEGDVLEGRIGRINSNRMQRTQRRLADWIGRSQSGAAESA</sequence>
<dbReference type="KEGG" id="srm:SRM_00768"/>
<protein>
    <recommendedName>
        <fullName evidence="3">PemK-like protein</fullName>
    </recommendedName>
</protein>
<dbReference type="Pfam" id="PF02452">
    <property type="entry name" value="PemK_toxin"/>
    <property type="match status" value="1"/>
</dbReference>
<evidence type="ECO:0008006" key="3">
    <source>
        <dbReference type="Google" id="ProtNLM"/>
    </source>
</evidence>
<proteinExistence type="predicted"/>
<dbReference type="EMBL" id="FP565814">
    <property type="protein sequence ID" value="CBH23689.1"/>
    <property type="molecule type" value="Genomic_DNA"/>
</dbReference>
<dbReference type="InterPro" id="IPR003477">
    <property type="entry name" value="PemK-like"/>
</dbReference>